<evidence type="ECO:0000256" key="9">
    <source>
        <dbReference type="ARBA" id="ARBA00023002"/>
    </source>
</evidence>
<dbReference type="InterPro" id="IPR002016">
    <property type="entry name" value="Haem_peroxidase"/>
</dbReference>
<dbReference type="Gene3D" id="1.10.520.10">
    <property type="match status" value="1"/>
</dbReference>
<comment type="caution">
    <text evidence="18">The sequence shown here is derived from an EMBL/GenBank/DDBJ whole genome shotgun (WGS) entry which is preliminary data.</text>
</comment>
<keyword evidence="19" id="KW-1185">Reference proteome</keyword>
<dbReference type="PANTHER" id="PTHR34361">
    <property type="entry name" value="OS08G0157800 PROTEIN"/>
    <property type="match status" value="1"/>
</dbReference>
<feature type="compositionally biased region" description="Basic and acidic residues" evidence="16">
    <location>
        <begin position="901"/>
        <end position="910"/>
    </location>
</feature>
<keyword evidence="9" id="KW-0560">Oxidoreductase</keyword>
<accession>A0A1R3JSH7</accession>
<evidence type="ECO:0000256" key="6">
    <source>
        <dbReference type="ARBA" id="ARBA00022617"/>
    </source>
</evidence>
<dbReference type="GO" id="GO:0020037">
    <property type="term" value="F:heme binding"/>
    <property type="evidence" value="ECO:0007669"/>
    <property type="project" value="InterPro"/>
</dbReference>
<evidence type="ECO:0000256" key="3">
    <source>
        <dbReference type="ARBA" id="ARBA00006873"/>
    </source>
</evidence>
<evidence type="ECO:0000256" key="8">
    <source>
        <dbReference type="ARBA" id="ARBA00022837"/>
    </source>
</evidence>
<evidence type="ECO:0000256" key="11">
    <source>
        <dbReference type="ARBA" id="ARBA00023157"/>
    </source>
</evidence>
<evidence type="ECO:0000256" key="12">
    <source>
        <dbReference type="ARBA" id="ARBA00023180"/>
    </source>
</evidence>
<comment type="similarity">
    <text evidence="3">Belongs to the peroxidase family. Ascorbate peroxidase subfamily.</text>
</comment>
<feature type="binding site" evidence="13">
    <location>
        <position position="1074"/>
    </location>
    <ligand>
        <name>substrate</name>
    </ligand>
</feature>
<keyword evidence="8 14" id="KW-0106">Calcium</keyword>
<dbReference type="EC" id="1.11.1.7" evidence="4"/>
<evidence type="ECO:0000313" key="19">
    <source>
        <dbReference type="Proteomes" id="UP000187203"/>
    </source>
</evidence>
<feature type="disulfide bond" evidence="15">
    <location>
        <begin position="1111"/>
        <end position="1143"/>
    </location>
</feature>
<evidence type="ECO:0000259" key="17">
    <source>
        <dbReference type="PROSITE" id="PS50873"/>
    </source>
</evidence>
<comment type="function">
    <text evidence="2">Removal of H(2)O(2), oxidation of toxic reductants, biosynthesis and degradation of lignin, suberization, auxin catabolism, response to environmental stresses such as wounding, pathogen attack and oxidative stress. These functions might be dependent on each isozyme/isoform in each plant tissue.</text>
</comment>
<gene>
    <name evidence="18" type="ORF">COLO4_14382</name>
</gene>
<feature type="binding site" evidence="14">
    <location>
        <position position="1165"/>
    </location>
    <ligand>
        <name>Ca(2+)</name>
        <dbReference type="ChEBI" id="CHEBI:29108"/>
        <label>2</label>
    </ligand>
</feature>
<evidence type="ECO:0000256" key="2">
    <source>
        <dbReference type="ARBA" id="ARBA00002322"/>
    </source>
</evidence>
<keyword evidence="10 14" id="KW-0408">Iron</keyword>
<dbReference type="InterPro" id="IPR019793">
    <property type="entry name" value="Peroxidases_heam-ligand_BS"/>
</dbReference>
<dbReference type="PANTHER" id="PTHR34361:SF2">
    <property type="entry name" value="OS08G0157800 PROTEIN"/>
    <property type="match status" value="1"/>
</dbReference>
<comment type="cofactor">
    <cofactor evidence="14">
        <name>heme b</name>
        <dbReference type="ChEBI" id="CHEBI:60344"/>
    </cofactor>
    <text evidence="14">Binds 1 heme b (iron(II)-protoporphyrin IX) group per subunit.</text>
</comment>
<evidence type="ECO:0000256" key="5">
    <source>
        <dbReference type="ARBA" id="ARBA00022559"/>
    </source>
</evidence>
<dbReference type="EMBL" id="AWUE01015416">
    <property type="protein sequence ID" value="OMO97750.1"/>
    <property type="molecule type" value="Genomic_DNA"/>
</dbReference>
<reference evidence="19" key="1">
    <citation type="submission" date="2013-09" db="EMBL/GenBank/DDBJ databases">
        <title>Corchorus olitorius genome sequencing.</title>
        <authorList>
            <person name="Alam M."/>
            <person name="Haque M.S."/>
            <person name="Islam M.S."/>
            <person name="Emdad E.M."/>
            <person name="Islam M.M."/>
            <person name="Ahmed B."/>
            <person name="Halim A."/>
            <person name="Hossen Q.M.M."/>
            <person name="Hossain M.Z."/>
            <person name="Ahmed R."/>
            <person name="Khan M.M."/>
            <person name="Islam R."/>
            <person name="Rashid M.M."/>
            <person name="Khan S.A."/>
            <person name="Rahman M.S."/>
            <person name="Alam M."/>
            <person name="Yahiya A.S."/>
            <person name="Khan M.S."/>
            <person name="Azam M.S."/>
            <person name="Haque T."/>
            <person name="Lashkar M.Z.H."/>
            <person name="Akhand A.I."/>
            <person name="Morshed G."/>
            <person name="Roy S."/>
            <person name="Uddin K.S."/>
            <person name="Rabeya T."/>
            <person name="Hossain A.S."/>
            <person name="Chowdhury A."/>
            <person name="Snigdha A.R."/>
            <person name="Mortoza M.S."/>
            <person name="Matin S.A."/>
            <person name="Hoque S.M.E."/>
            <person name="Islam M.K."/>
            <person name="Roy D.K."/>
            <person name="Haider R."/>
            <person name="Moosa M.M."/>
            <person name="Elias S.M."/>
            <person name="Hasan A.M."/>
            <person name="Jahan S."/>
            <person name="Shafiuddin M."/>
            <person name="Mahmood N."/>
            <person name="Shommy N.S."/>
        </authorList>
    </citation>
    <scope>NUCLEOTIDE SEQUENCE [LARGE SCALE GENOMIC DNA]</scope>
    <source>
        <strain evidence="19">cv. O-4</strain>
    </source>
</reference>
<dbReference type="PRINTS" id="PR00461">
    <property type="entry name" value="PLPEROXIDASE"/>
</dbReference>
<dbReference type="SUPFAM" id="SSF48113">
    <property type="entry name" value="Heme-dependent peroxidases"/>
    <property type="match status" value="1"/>
</dbReference>
<feature type="binding site" description="axial binding residue" evidence="14">
    <location>
        <position position="1104"/>
    </location>
    <ligand>
        <name>heme b</name>
        <dbReference type="ChEBI" id="CHEBI:60344"/>
    </ligand>
    <ligandPart>
        <name>Fe</name>
        <dbReference type="ChEBI" id="CHEBI:18248"/>
    </ligandPart>
</feature>
<evidence type="ECO:0000256" key="10">
    <source>
        <dbReference type="ARBA" id="ARBA00023004"/>
    </source>
</evidence>
<dbReference type="PROSITE" id="PS50873">
    <property type="entry name" value="PEROXIDASE_4"/>
    <property type="match status" value="1"/>
</dbReference>
<evidence type="ECO:0000256" key="7">
    <source>
        <dbReference type="ARBA" id="ARBA00022723"/>
    </source>
</evidence>
<dbReference type="OrthoDB" id="611935at2759"/>
<keyword evidence="6" id="KW-0349">Heme</keyword>
<dbReference type="Pfam" id="PF00141">
    <property type="entry name" value="peroxidase"/>
    <property type="match status" value="1"/>
</dbReference>
<dbReference type="Proteomes" id="UP000187203">
    <property type="component" value="Unassembled WGS sequence"/>
</dbReference>
<dbReference type="GO" id="GO:0046872">
    <property type="term" value="F:metal ion binding"/>
    <property type="evidence" value="ECO:0007669"/>
    <property type="project" value="UniProtKB-KW"/>
</dbReference>
<dbReference type="InterPro" id="IPR000823">
    <property type="entry name" value="Peroxidase_pln"/>
</dbReference>
<dbReference type="Gene3D" id="1.10.420.10">
    <property type="entry name" value="Peroxidase, domain 2"/>
    <property type="match status" value="1"/>
</dbReference>
<name>A0A1R3JSH7_9ROSI</name>
<evidence type="ECO:0000256" key="15">
    <source>
        <dbReference type="PIRSR" id="PIRSR600823-5"/>
    </source>
</evidence>
<feature type="binding site" evidence="14">
    <location>
        <position position="1105"/>
    </location>
    <ligand>
        <name>Ca(2+)</name>
        <dbReference type="ChEBI" id="CHEBI:29108"/>
        <label>2</label>
    </ligand>
</feature>
<sequence length="1238" mass="133615">MAELLGECTVALARATERLYTMMGFGSYVGNGHGGGSSNLSALAPPFTVDRSIPKPAATPLVDLGEGLNWVDTNPYAFNSPQPAQLPQLDLDPIPSPSYNQSSDLFEPKTYFPSYVSTPVHVSTFNEQSLSGLDHAAPWGGGLWGWEKGKPAQLDGSFYANETNVAPSSIYTDHMNLGAHPSKSLNTPEETSHNIYSLGREKQAGPANIENLDYNPVLGQNPSFTPGDYLKTSVIGSSSVFTETNLQAPPLNVVNCKKNQVPFSTPYEKPLRQHGTTPSDSIPAMKSSPGIVIRPPAVGTGSSGSNTVSLKNVNPGNNATDANLTGTNLSIPKEAHSLLNFGGKSKYDPSQLSFHLNGSGYLSGESSSTSAEKLATTNMATMDTSDHLFRAKSGNTFTRIGTDNFSLALDNNEAYSAVESSLENLDHYNPPVDSPCWKGAPASHNSPFGTSQPVALHLAKKHEASDMLSQALKFIPMTTANMVKHPSGKHSEILISDENGNVEDGSIPSLKLPSVTIPYFTVHQPDNAGQAGSHQKKANCTHEIKFSDDATEVKKDYVLFDKSVDEVEKASHTSQFISSATGVADVKMKNNNDPGWGNSHSFLSAPKIFSPSFVEDVSSKHTILLGRDSVSNSSISVLVDTMHNLSELLLHHCSSEACELKDQDLKSLEQVINNLGTCMSKSIGQESLLRELHKSQGTTIGRPQVAAIDVLRQHIPEKKHSGKKDEKCAESVSVKSGTDIKVKNDKMTQAIKKVLVENFHEKEESDPQVLLYKNLWLEAEAALCSINYMARYNNMKIEIEKRTLDTEKDLSEDTPDEAKISRSISSAEINLDKKLTTVAESASTAEVSNQSCPIASSSNHADDVTARFHVLKRRLDNSNSAYSSDVDELSSSKPSLDSDEVDKLATEVKDSTSPGPRKHDSPALGTACHTDDFEASVLARFAILKNRGTDDVDSNDTEQKRYPVGLGLAGKVKQISIDEDTAEGGISGVTLGSFSQLQVSNHAGEEAVMKEFHPCVKHDCTSVHSQLQIGFYSNKCSLVEFIVKEETGGLGYDVPAGRRDGRVSIASEIIGNLPPPTFNVDQLTQMFANKGFTQEEMVTLAGGHTIGRTHCTSLTDRLYNFSGTNMQDPNLDPKYAEMLKRQCPQGSTNPNLVVPLNPSSPTITDSGYYVDVLANKGLFASDHALLTNSATANQVSENARNPKLWKAKFAAAMVKMGHMDVKTGTAGEIRANCRVING</sequence>
<evidence type="ECO:0000313" key="18">
    <source>
        <dbReference type="EMBL" id="OMO97750.1"/>
    </source>
</evidence>
<proteinExistence type="inferred from homology"/>
<dbReference type="STRING" id="93759.A0A1R3JSH7"/>
<feature type="compositionally biased region" description="Polar residues" evidence="16">
    <location>
        <begin position="880"/>
        <end position="895"/>
    </location>
</feature>
<evidence type="ECO:0000256" key="14">
    <source>
        <dbReference type="PIRSR" id="PIRSR600823-3"/>
    </source>
</evidence>
<feature type="domain" description="Plant heme peroxidase family profile" evidence="17">
    <location>
        <begin position="928"/>
        <end position="1237"/>
    </location>
</feature>
<feature type="region of interest" description="Disordered" evidence="16">
    <location>
        <begin position="265"/>
        <end position="290"/>
    </location>
</feature>
<comment type="cofactor">
    <cofactor evidence="14">
        <name>Ca(2+)</name>
        <dbReference type="ChEBI" id="CHEBI:29108"/>
    </cofactor>
    <text evidence="14">Binds 2 calcium ions per subunit.</text>
</comment>
<evidence type="ECO:0000256" key="16">
    <source>
        <dbReference type="SAM" id="MobiDB-lite"/>
    </source>
</evidence>
<keyword evidence="12" id="KW-0325">Glycoprotein</keyword>
<dbReference type="InterPro" id="IPR010255">
    <property type="entry name" value="Haem_peroxidase_sf"/>
</dbReference>
<protein>
    <recommendedName>
        <fullName evidence="4">peroxidase</fullName>
        <ecNumber evidence="4">1.11.1.7</ecNumber>
    </recommendedName>
</protein>
<evidence type="ECO:0000256" key="13">
    <source>
        <dbReference type="PIRSR" id="PIRSR600823-2"/>
    </source>
</evidence>
<dbReference type="PROSITE" id="PS00435">
    <property type="entry name" value="PEROXIDASE_1"/>
    <property type="match status" value="1"/>
</dbReference>
<dbReference type="AlphaFoldDB" id="A0A1R3JSH7"/>
<keyword evidence="11 15" id="KW-1015">Disulfide bond</keyword>
<keyword evidence="7 14" id="KW-0479">Metal-binding</keyword>
<keyword evidence="5 18" id="KW-0575">Peroxidase</keyword>
<dbReference type="FunFam" id="1.10.420.10:FF:000006">
    <property type="entry name" value="Peroxidase"/>
    <property type="match status" value="1"/>
</dbReference>
<organism evidence="18 19">
    <name type="scientific">Corchorus olitorius</name>
    <dbReference type="NCBI Taxonomy" id="93759"/>
    <lineage>
        <taxon>Eukaryota</taxon>
        <taxon>Viridiplantae</taxon>
        <taxon>Streptophyta</taxon>
        <taxon>Embryophyta</taxon>
        <taxon>Tracheophyta</taxon>
        <taxon>Spermatophyta</taxon>
        <taxon>Magnoliopsida</taxon>
        <taxon>eudicotyledons</taxon>
        <taxon>Gunneridae</taxon>
        <taxon>Pentapetalae</taxon>
        <taxon>rosids</taxon>
        <taxon>malvids</taxon>
        <taxon>Malvales</taxon>
        <taxon>Malvaceae</taxon>
        <taxon>Grewioideae</taxon>
        <taxon>Apeibeae</taxon>
        <taxon>Corchorus</taxon>
    </lineage>
</organism>
<feature type="region of interest" description="Disordered" evidence="16">
    <location>
        <begin position="880"/>
        <end position="926"/>
    </location>
</feature>
<dbReference type="GO" id="GO:0140825">
    <property type="term" value="F:lactoperoxidase activity"/>
    <property type="evidence" value="ECO:0007669"/>
    <property type="project" value="UniProtKB-EC"/>
</dbReference>
<dbReference type="PRINTS" id="PR00458">
    <property type="entry name" value="PEROXIDASE"/>
</dbReference>
<dbReference type="GO" id="GO:0006979">
    <property type="term" value="P:response to oxidative stress"/>
    <property type="evidence" value="ECO:0007669"/>
    <property type="project" value="InterPro"/>
</dbReference>
<evidence type="ECO:0000256" key="1">
    <source>
        <dbReference type="ARBA" id="ARBA00000189"/>
    </source>
</evidence>
<evidence type="ECO:0000256" key="4">
    <source>
        <dbReference type="ARBA" id="ARBA00012313"/>
    </source>
</evidence>
<comment type="catalytic activity">
    <reaction evidence="1">
        <text>2 a phenolic donor + H2O2 = 2 a phenolic radical donor + 2 H2O</text>
        <dbReference type="Rhea" id="RHEA:56136"/>
        <dbReference type="ChEBI" id="CHEBI:15377"/>
        <dbReference type="ChEBI" id="CHEBI:16240"/>
        <dbReference type="ChEBI" id="CHEBI:139520"/>
        <dbReference type="ChEBI" id="CHEBI:139521"/>
        <dbReference type="EC" id="1.11.1.7"/>
    </reaction>
</comment>